<reference evidence="1" key="1">
    <citation type="submission" date="2019-08" db="EMBL/GenBank/DDBJ databases">
        <authorList>
            <person name="Kucharzyk K."/>
            <person name="Murdoch R.W."/>
            <person name="Higgins S."/>
            <person name="Loffler F."/>
        </authorList>
    </citation>
    <scope>NUCLEOTIDE SEQUENCE</scope>
</reference>
<evidence type="ECO:0008006" key="2">
    <source>
        <dbReference type="Google" id="ProtNLM"/>
    </source>
</evidence>
<dbReference type="EMBL" id="VSSQ01026828">
    <property type="protein sequence ID" value="MPM75741.1"/>
    <property type="molecule type" value="Genomic_DNA"/>
</dbReference>
<dbReference type="AlphaFoldDB" id="A0A645CFS1"/>
<accession>A0A645CFS1</accession>
<evidence type="ECO:0000313" key="1">
    <source>
        <dbReference type="EMBL" id="MPM75741.1"/>
    </source>
</evidence>
<organism evidence="1">
    <name type="scientific">bioreactor metagenome</name>
    <dbReference type="NCBI Taxonomy" id="1076179"/>
    <lineage>
        <taxon>unclassified sequences</taxon>
        <taxon>metagenomes</taxon>
        <taxon>ecological metagenomes</taxon>
    </lineage>
</organism>
<name>A0A645CFS1_9ZZZZ</name>
<gene>
    <name evidence="1" type="ORF">SDC9_122735</name>
</gene>
<proteinExistence type="predicted"/>
<sequence length="343" mass="35327">MDPGQYAHFGGERADFVLLAAIHTVAFQQPGLDDLLLELVGDFFQVLVHVGIVRKEQLVPLFDELVPAALPDILVVGIQGGLRVVRGSRHNLVEQLLIEISVGIIELGLADLTDHPVDQGNLLLVFLVSLPDGLVHGVVVHLVGAGFDHDDFFAGGDHGHVQIGDLALLGGGVEDQLAFHKAHLQRGHRAIPGNVGDGKGGGGADQGRNLGGAVVVHAHDGGHDGDVVAEVIGEQGADGPVDDAGGQNALFTGTALAAVKGAGDAAHGVHLLLKVHAQGEEIDPVPGTGGGGGAHQHARVAVTHHDGGVGQLRQLAYLQREGAARQLHLVLMVVGILALVNNG</sequence>
<comment type="caution">
    <text evidence="1">The sequence shown here is derived from an EMBL/GenBank/DDBJ whole genome shotgun (WGS) entry which is preliminary data.</text>
</comment>
<protein>
    <recommendedName>
        <fullName evidence="2">NAD-specific glutamate dehydrogenase</fullName>
    </recommendedName>
</protein>